<evidence type="ECO:0000259" key="1">
    <source>
        <dbReference type="SMART" id="SM00952"/>
    </source>
</evidence>
<feature type="domain" description="RAP" evidence="1">
    <location>
        <begin position="27"/>
        <end position="87"/>
    </location>
</feature>
<protein>
    <recommendedName>
        <fullName evidence="1">RAP domain-containing protein</fullName>
    </recommendedName>
</protein>
<comment type="caution">
    <text evidence="2">The sequence shown here is derived from an EMBL/GenBank/DDBJ whole genome shotgun (WGS) entry which is preliminary data.</text>
</comment>
<dbReference type="AlphaFoldDB" id="A0A3S1A0G4"/>
<accession>A0A3S1A0G4</accession>
<sequence>DAELSLHVASTSTPKSDVGSACQKLAFLYTSERDFCVSSTQHLQGMNLAVIRQLQMLGYIVIELSHCEISSMEIQKDEDLDKLIMEKINAAIGFQMFMIEEGENS</sequence>
<evidence type="ECO:0000313" key="3">
    <source>
        <dbReference type="Proteomes" id="UP000271974"/>
    </source>
</evidence>
<dbReference type="EMBL" id="RQTK01000014">
    <property type="protein sequence ID" value="RUS91285.1"/>
    <property type="molecule type" value="Genomic_DNA"/>
</dbReference>
<dbReference type="OrthoDB" id="385235at2759"/>
<reference evidence="2 3" key="1">
    <citation type="submission" date="2019-01" db="EMBL/GenBank/DDBJ databases">
        <title>A draft genome assembly of the solar-powered sea slug Elysia chlorotica.</title>
        <authorList>
            <person name="Cai H."/>
            <person name="Li Q."/>
            <person name="Fang X."/>
            <person name="Li J."/>
            <person name="Curtis N.E."/>
            <person name="Altenburger A."/>
            <person name="Shibata T."/>
            <person name="Feng M."/>
            <person name="Maeda T."/>
            <person name="Schwartz J.A."/>
            <person name="Shigenobu S."/>
            <person name="Lundholm N."/>
            <person name="Nishiyama T."/>
            <person name="Yang H."/>
            <person name="Hasebe M."/>
            <person name="Li S."/>
            <person name="Pierce S.K."/>
            <person name="Wang J."/>
        </authorList>
    </citation>
    <scope>NUCLEOTIDE SEQUENCE [LARGE SCALE GENOMIC DNA]</scope>
    <source>
        <strain evidence="2">EC2010</strain>
        <tissue evidence="2">Whole organism of an adult</tissue>
    </source>
</reference>
<evidence type="ECO:0000313" key="2">
    <source>
        <dbReference type="EMBL" id="RUS91285.1"/>
    </source>
</evidence>
<name>A0A3S1A0G4_ELYCH</name>
<dbReference type="InterPro" id="IPR013584">
    <property type="entry name" value="RAP"/>
</dbReference>
<proteinExistence type="predicted"/>
<gene>
    <name evidence="2" type="ORF">EGW08_000899</name>
</gene>
<dbReference type="SMART" id="SM00952">
    <property type="entry name" value="RAP"/>
    <property type="match status" value="1"/>
</dbReference>
<dbReference type="Proteomes" id="UP000271974">
    <property type="component" value="Unassembled WGS sequence"/>
</dbReference>
<organism evidence="2 3">
    <name type="scientific">Elysia chlorotica</name>
    <name type="common">Eastern emerald elysia</name>
    <name type="synonym">Sea slug</name>
    <dbReference type="NCBI Taxonomy" id="188477"/>
    <lineage>
        <taxon>Eukaryota</taxon>
        <taxon>Metazoa</taxon>
        <taxon>Spiralia</taxon>
        <taxon>Lophotrochozoa</taxon>
        <taxon>Mollusca</taxon>
        <taxon>Gastropoda</taxon>
        <taxon>Heterobranchia</taxon>
        <taxon>Euthyneura</taxon>
        <taxon>Panpulmonata</taxon>
        <taxon>Sacoglossa</taxon>
        <taxon>Placobranchoidea</taxon>
        <taxon>Plakobranchidae</taxon>
        <taxon>Elysia</taxon>
    </lineage>
</organism>
<keyword evidence="3" id="KW-1185">Reference proteome</keyword>
<feature type="non-terminal residue" evidence="2">
    <location>
        <position position="1"/>
    </location>
</feature>